<dbReference type="OrthoDB" id="10047023at2759"/>
<evidence type="ECO:0000313" key="5">
    <source>
        <dbReference type="EMBL" id="EGB07763.1"/>
    </source>
</evidence>
<organism evidence="6">
    <name type="scientific">Aureococcus anophagefferens</name>
    <name type="common">Harmful bloom alga</name>
    <dbReference type="NCBI Taxonomy" id="44056"/>
    <lineage>
        <taxon>Eukaryota</taxon>
        <taxon>Sar</taxon>
        <taxon>Stramenopiles</taxon>
        <taxon>Ochrophyta</taxon>
        <taxon>Pelagophyceae</taxon>
        <taxon>Pelagomonadales</taxon>
        <taxon>Pelagomonadaceae</taxon>
        <taxon>Aureococcus</taxon>
    </lineage>
</organism>
<dbReference type="KEGG" id="aaf:AURANDRAFT_9441"/>
<evidence type="ECO:0000313" key="6">
    <source>
        <dbReference type="Proteomes" id="UP000002729"/>
    </source>
</evidence>
<dbReference type="GO" id="GO:0008270">
    <property type="term" value="F:zinc ion binding"/>
    <property type="evidence" value="ECO:0007669"/>
    <property type="project" value="UniProtKB-KW"/>
</dbReference>
<dbReference type="InterPro" id="IPR036977">
    <property type="entry name" value="DNA_primase_Znf_CHC2"/>
</dbReference>
<evidence type="ECO:0000256" key="2">
    <source>
        <dbReference type="ARBA" id="ARBA00022771"/>
    </source>
</evidence>
<proteinExistence type="predicted"/>
<dbReference type="SUPFAM" id="SSF57783">
    <property type="entry name" value="Zinc beta-ribbon"/>
    <property type="match status" value="1"/>
</dbReference>
<evidence type="ECO:0000256" key="1">
    <source>
        <dbReference type="ARBA" id="ARBA00022723"/>
    </source>
</evidence>
<protein>
    <recommendedName>
        <fullName evidence="4">Zinc finger CHC2-type domain-containing protein</fullName>
    </recommendedName>
</protein>
<keyword evidence="1" id="KW-0479">Metal-binding</keyword>
<dbReference type="GO" id="GO:0005737">
    <property type="term" value="C:cytoplasm"/>
    <property type="evidence" value="ECO:0007669"/>
    <property type="project" value="TreeGrafter"/>
</dbReference>
<sequence length="56" mass="5957">TDIVAVAEHLGLELETRGAATWALCPFHDERTASFSLNSERGLYKCFGCGAGGDVI</sequence>
<dbReference type="EMBL" id="GL833130">
    <property type="protein sequence ID" value="EGB07763.1"/>
    <property type="molecule type" value="Genomic_DNA"/>
</dbReference>
<accession>F0YB64</accession>
<dbReference type="SMART" id="SM00400">
    <property type="entry name" value="ZnF_CHCC"/>
    <property type="match status" value="1"/>
</dbReference>
<evidence type="ECO:0000259" key="4">
    <source>
        <dbReference type="SMART" id="SM00400"/>
    </source>
</evidence>
<reference evidence="5 6" key="1">
    <citation type="journal article" date="2011" name="Proc. Natl. Acad. Sci. U.S.A.">
        <title>Niche of harmful alga Aureococcus anophagefferens revealed through ecogenomics.</title>
        <authorList>
            <person name="Gobler C.J."/>
            <person name="Berry D.L."/>
            <person name="Dyhrman S.T."/>
            <person name="Wilhelm S.W."/>
            <person name="Salamov A."/>
            <person name="Lobanov A.V."/>
            <person name="Zhang Y."/>
            <person name="Collier J.L."/>
            <person name="Wurch L.L."/>
            <person name="Kustka A.B."/>
            <person name="Dill B.D."/>
            <person name="Shah M."/>
            <person name="VerBerkmoes N.C."/>
            <person name="Kuo A."/>
            <person name="Terry A."/>
            <person name="Pangilinan J."/>
            <person name="Lindquist E.A."/>
            <person name="Lucas S."/>
            <person name="Paulsen I.T."/>
            <person name="Hattenrath-Lehmann T.K."/>
            <person name="Talmage S.C."/>
            <person name="Walker E.A."/>
            <person name="Koch F."/>
            <person name="Burson A.M."/>
            <person name="Marcoval M.A."/>
            <person name="Tang Y.Z."/>
            <person name="Lecleir G.R."/>
            <person name="Coyne K.J."/>
            <person name="Berg G.M."/>
            <person name="Bertrand E.M."/>
            <person name="Saito M.A."/>
            <person name="Gladyshev V.N."/>
            <person name="Grigoriev I.V."/>
        </authorList>
    </citation>
    <scope>NUCLEOTIDE SEQUENCE [LARGE SCALE GENOMIC DNA]</scope>
    <source>
        <strain evidence="6">CCMP 1984</strain>
    </source>
</reference>
<dbReference type="AlphaFoldDB" id="F0YB64"/>
<dbReference type="Gene3D" id="3.90.580.10">
    <property type="entry name" value="Zinc finger, CHC2-type domain"/>
    <property type="match status" value="1"/>
</dbReference>
<dbReference type="RefSeq" id="XP_009037745.1">
    <property type="nucleotide sequence ID" value="XM_009039497.1"/>
</dbReference>
<keyword evidence="3" id="KW-0862">Zinc</keyword>
<feature type="non-terminal residue" evidence="5">
    <location>
        <position position="56"/>
    </location>
</feature>
<gene>
    <name evidence="5" type="ORF">AURANDRAFT_9441</name>
</gene>
<dbReference type="Pfam" id="PF01807">
    <property type="entry name" value="Zn_ribbon_DnaG"/>
    <property type="match status" value="1"/>
</dbReference>
<dbReference type="InterPro" id="IPR050219">
    <property type="entry name" value="DnaG_primase"/>
</dbReference>
<keyword evidence="6" id="KW-1185">Reference proteome</keyword>
<dbReference type="GeneID" id="20229405"/>
<dbReference type="GO" id="GO:0003677">
    <property type="term" value="F:DNA binding"/>
    <property type="evidence" value="ECO:0007669"/>
    <property type="project" value="InterPro"/>
</dbReference>
<keyword evidence="2" id="KW-0863">Zinc-finger</keyword>
<dbReference type="Proteomes" id="UP000002729">
    <property type="component" value="Unassembled WGS sequence"/>
</dbReference>
<dbReference type="InterPro" id="IPR002694">
    <property type="entry name" value="Znf_CHC2"/>
</dbReference>
<dbReference type="GO" id="GO:0006269">
    <property type="term" value="P:DNA replication, synthesis of primer"/>
    <property type="evidence" value="ECO:0007669"/>
    <property type="project" value="TreeGrafter"/>
</dbReference>
<dbReference type="InParanoid" id="F0YB64"/>
<dbReference type="PANTHER" id="PTHR30313">
    <property type="entry name" value="DNA PRIMASE"/>
    <property type="match status" value="1"/>
</dbReference>
<feature type="domain" description="Zinc finger CHC2-type" evidence="4">
    <location>
        <begin position="21"/>
        <end position="56"/>
    </location>
</feature>
<dbReference type="PANTHER" id="PTHR30313:SF2">
    <property type="entry name" value="DNA PRIMASE"/>
    <property type="match status" value="1"/>
</dbReference>
<name>F0YB64_AURAN</name>
<feature type="non-terminal residue" evidence="5">
    <location>
        <position position="1"/>
    </location>
</feature>
<evidence type="ECO:0000256" key="3">
    <source>
        <dbReference type="ARBA" id="ARBA00022833"/>
    </source>
</evidence>
<dbReference type="GO" id="GO:0003899">
    <property type="term" value="F:DNA-directed RNA polymerase activity"/>
    <property type="evidence" value="ECO:0007669"/>
    <property type="project" value="InterPro"/>
</dbReference>